<dbReference type="Proteomes" id="UP001281305">
    <property type="component" value="Chromosome"/>
</dbReference>
<reference evidence="3 4" key="1">
    <citation type="submission" date="2024-02" db="EMBL/GenBank/DDBJ databases">
        <title>Roseovarius strain W115 nov., isolated from a marine algae.</title>
        <authorList>
            <person name="Lee M.W."/>
            <person name="Lee J.K."/>
            <person name="Kim J.M."/>
            <person name="Choi D.G."/>
            <person name="Baek J.H."/>
            <person name="Bayburt H."/>
            <person name="Jung J.J."/>
            <person name="Han D.M."/>
            <person name="Jeon C.O."/>
        </authorList>
    </citation>
    <scope>NUCLEOTIDE SEQUENCE [LARGE SCALE GENOMIC DNA]</scope>
    <source>
        <strain evidence="3 4">W115</strain>
    </source>
</reference>
<proteinExistence type="predicted"/>
<keyword evidence="2" id="KW-1133">Transmembrane helix</keyword>
<keyword evidence="2" id="KW-0812">Transmembrane</keyword>
<name>A0ABZ2TET2_9RHOB</name>
<accession>A0ABZ2TET2</accession>
<sequence>MFQFIFFHVFEIFVVSASLAIIGVLIFAIRYRMKENEKEQTNFADEAATREMMKVREVGMASAGIAQTYTTDEKPAATDDTEKKQITEDCK</sequence>
<protein>
    <submittedName>
        <fullName evidence="3">Uncharacterized protein</fullName>
    </submittedName>
</protein>
<dbReference type="RefSeq" id="WP_339106624.1">
    <property type="nucleotide sequence ID" value="NZ_CP146606.1"/>
</dbReference>
<evidence type="ECO:0000256" key="2">
    <source>
        <dbReference type="SAM" id="Phobius"/>
    </source>
</evidence>
<evidence type="ECO:0000256" key="1">
    <source>
        <dbReference type="SAM" id="MobiDB-lite"/>
    </source>
</evidence>
<feature type="region of interest" description="Disordered" evidence="1">
    <location>
        <begin position="69"/>
        <end position="91"/>
    </location>
</feature>
<gene>
    <name evidence="3" type="ORF">RZS32_010950</name>
</gene>
<feature type="transmembrane region" description="Helical" evidence="2">
    <location>
        <begin position="6"/>
        <end position="29"/>
    </location>
</feature>
<organism evidence="3 4">
    <name type="scientific">Roseovarius rhodophyticola</name>
    <dbReference type="NCBI Taxonomy" id="3080827"/>
    <lineage>
        <taxon>Bacteria</taxon>
        <taxon>Pseudomonadati</taxon>
        <taxon>Pseudomonadota</taxon>
        <taxon>Alphaproteobacteria</taxon>
        <taxon>Rhodobacterales</taxon>
        <taxon>Roseobacteraceae</taxon>
        <taxon>Roseovarius</taxon>
    </lineage>
</organism>
<evidence type="ECO:0000313" key="4">
    <source>
        <dbReference type="Proteomes" id="UP001281305"/>
    </source>
</evidence>
<keyword evidence="2" id="KW-0472">Membrane</keyword>
<keyword evidence="4" id="KW-1185">Reference proteome</keyword>
<evidence type="ECO:0000313" key="3">
    <source>
        <dbReference type="EMBL" id="WYK16945.1"/>
    </source>
</evidence>
<dbReference type="EMBL" id="CP146606">
    <property type="protein sequence ID" value="WYK16945.1"/>
    <property type="molecule type" value="Genomic_DNA"/>
</dbReference>
<feature type="compositionally biased region" description="Basic and acidic residues" evidence="1">
    <location>
        <begin position="71"/>
        <end position="91"/>
    </location>
</feature>